<dbReference type="Gene3D" id="1.10.443.10">
    <property type="entry name" value="Intergrase catalytic core"/>
    <property type="match status" value="1"/>
</dbReference>
<keyword evidence="1" id="KW-0233">DNA recombination</keyword>
<dbReference type="GO" id="GO:0003677">
    <property type="term" value="F:DNA binding"/>
    <property type="evidence" value="ECO:0007669"/>
    <property type="project" value="InterPro"/>
</dbReference>
<dbReference type="EMBL" id="LAZR01000169">
    <property type="protein sequence ID" value="KKN84577.1"/>
    <property type="molecule type" value="Genomic_DNA"/>
</dbReference>
<dbReference type="AlphaFoldDB" id="A0A0F9UB21"/>
<sequence length="418" mass="47172">MKVIEKIGRFSICENRGAMYLRWWDMHQKKSLSERLDAETLELSRIAARKKIRILADRAEMICPDSGEDPTFGEVWLGFEQDKRKRLSAARFSLLLNRKELYYKPHLWNVKMSRMGPALRALVHGMEQGRIRPDNAKSKLKTLTKNGIPRLHPNTIADIIGSAAEVCVLAKSDGATIHNPPKIPYIDGITAPEDRDPKGRYISFEEIGALIEACRRPHMLDLLLLDLGCGGRIGAVADIKGKTVRLDLGVIDLLGEGFIDKNRRKKTPIVPVTGPMARILARLMDAYGDDFLIRSSNKPLAVGSRNWTQMIQRLVERSGIDKDLKVGEVPANWYSIRRTFADWLDERVSDAAISAVMGHFDISARTRRQLFDAGSPTTDLYKSTKLHPVLEVADVLEREWWPSIQPFTSVDLSSDVIH</sequence>
<dbReference type="GO" id="GO:0015074">
    <property type="term" value="P:DNA integration"/>
    <property type="evidence" value="ECO:0007669"/>
    <property type="project" value="InterPro"/>
</dbReference>
<feature type="domain" description="Tyr recombinase" evidence="2">
    <location>
        <begin position="197"/>
        <end position="386"/>
    </location>
</feature>
<name>A0A0F9UB21_9ZZZZ</name>
<dbReference type="GO" id="GO:0006310">
    <property type="term" value="P:DNA recombination"/>
    <property type="evidence" value="ECO:0007669"/>
    <property type="project" value="UniProtKB-KW"/>
</dbReference>
<dbReference type="InterPro" id="IPR002104">
    <property type="entry name" value="Integrase_catalytic"/>
</dbReference>
<dbReference type="InterPro" id="IPR013762">
    <property type="entry name" value="Integrase-like_cat_sf"/>
</dbReference>
<organism evidence="3">
    <name type="scientific">marine sediment metagenome</name>
    <dbReference type="NCBI Taxonomy" id="412755"/>
    <lineage>
        <taxon>unclassified sequences</taxon>
        <taxon>metagenomes</taxon>
        <taxon>ecological metagenomes</taxon>
    </lineage>
</organism>
<evidence type="ECO:0000313" key="3">
    <source>
        <dbReference type="EMBL" id="KKN84577.1"/>
    </source>
</evidence>
<evidence type="ECO:0000256" key="1">
    <source>
        <dbReference type="ARBA" id="ARBA00023172"/>
    </source>
</evidence>
<proteinExistence type="predicted"/>
<dbReference type="PROSITE" id="PS51898">
    <property type="entry name" value="TYR_RECOMBINASE"/>
    <property type="match status" value="1"/>
</dbReference>
<gene>
    <name evidence="3" type="ORF">LCGC14_0286910</name>
</gene>
<dbReference type="InterPro" id="IPR011010">
    <property type="entry name" value="DNA_brk_join_enz"/>
</dbReference>
<dbReference type="SUPFAM" id="SSF56349">
    <property type="entry name" value="DNA breaking-rejoining enzymes"/>
    <property type="match status" value="1"/>
</dbReference>
<comment type="caution">
    <text evidence="3">The sequence shown here is derived from an EMBL/GenBank/DDBJ whole genome shotgun (WGS) entry which is preliminary data.</text>
</comment>
<reference evidence="3" key="1">
    <citation type="journal article" date="2015" name="Nature">
        <title>Complex archaea that bridge the gap between prokaryotes and eukaryotes.</title>
        <authorList>
            <person name="Spang A."/>
            <person name="Saw J.H."/>
            <person name="Jorgensen S.L."/>
            <person name="Zaremba-Niedzwiedzka K."/>
            <person name="Martijn J."/>
            <person name="Lind A.E."/>
            <person name="van Eijk R."/>
            <person name="Schleper C."/>
            <person name="Guy L."/>
            <person name="Ettema T.J."/>
        </authorList>
    </citation>
    <scope>NUCLEOTIDE SEQUENCE</scope>
</reference>
<protein>
    <recommendedName>
        <fullName evidence="2">Tyr recombinase domain-containing protein</fullName>
    </recommendedName>
</protein>
<evidence type="ECO:0000259" key="2">
    <source>
        <dbReference type="PROSITE" id="PS51898"/>
    </source>
</evidence>
<accession>A0A0F9UB21</accession>